<dbReference type="PANTHER" id="PTHR11860:SF118">
    <property type="entry name" value="CMRF35-LIKE MOLECULE 3-RELATED"/>
    <property type="match status" value="1"/>
</dbReference>
<reference evidence="6" key="2">
    <citation type="submission" date="2025-09" db="UniProtKB">
        <authorList>
            <consortium name="Ensembl"/>
        </authorList>
    </citation>
    <scope>IDENTIFICATION</scope>
</reference>
<dbReference type="GO" id="GO:0004888">
    <property type="term" value="F:transmembrane signaling receptor activity"/>
    <property type="evidence" value="ECO:0007669"/>
    <property type="project" value="TreeGrafter"/>
</dbReference>
<name>A0A673MK37_9TELE</name>
<evidence type="ECO:0000256" key="4">
    <source>
        <dbReference type="SAM" id="SignalP"/>
    </source>
</evidence>
<dbReference type="AlphaFoldDB" id="A0A673MK37"/>
<dbReference type="CDD" id="cd05716">
    <property type="entry name" value="IgV_pIgR_like"/>
    <property type="match status" value="1"/>
</dbReference>
<evidence type="ECO:0000256" key="1">
    <source>
        <dbReference type="ARBA" id="ARBA00004370"/>
    </source>
</evidence>
<comment type="subcellular location">
    <subcellularLocation>
        <location evidence="1">Membrane</location>
    </subcellularLocation>
</comment>
<evidence type="ECO:0000313" key="6">
    <source>
        <dbReference type="Ensembl" id="ENSSRHP00000088570.1"/>
    </source>
</evidence>
<dbReference type="InterPro" id="IPR013106">
    <property type="entry name" value="Ig_V-set"/>
</dbReference>
<keyword evidence="2" id="KW-0812">Transmembrane</keyword>
<reference evidence="6" key="1">
    <citation type="submission" date="2025-08" db="UniProtKB">
        <authorList>
            <consortium name="Ensembl"/>
        </authorList>
    </citation>
    <scope>IDENTIFICATION</scope>
</reference>
<keyword evidence="4" id="KW-0732">Signal</keyword>
<organism evidence="6 7">
    <name type="scientific">Sinocyclocheilus rhinocerous</name>
    <dbReference type="NCBI Taxonomy" id="307959"/>
    <lineage>
        <taxon>Eukaryota</taxon>
        <taxon>Metazoa</taxon>
        <taxon>Chordata</taxon>
        <taxon>Craniata</taxon>
        <taxon>Vertebrata</taxon>
        <taxon>Euteleostomi</taxon>
        <taxon>Actinopterygii</taxon>
        <taxon>Neopterygii</taxon>
        <taxon>Teleostei</taxon>
        <taxon>Ostariophysi</taxon>
        <taxon>Cypriniformes</taxon>
        <taxon>Cyprinidae</taxon>
        <taxon>Cyprininae</taxon>
        <taxon>Sinocyclocheilus</taxon>
    </lineage>
</organism>
<dbReference type="InterPro" id="IPR036179">
    <property type="entry name" value="Ig-like_dom_sf"/>
</dbReference>
<keyword evidence="7" id="KW-1185">Reference proteome</keyword>
<dbReference type="Gene3D" id="2.60.40.10">
    <property type="entry name" value="Immunoglobulins"/>
    <property type="match status" value="2"/>
</dbReference>
<dbReference type="InterPro" id="IPR050671">
    <property type="entry name" value="CD300_family_receptors"/>
</dbReference>
<feature type="chain" id="PRO_5025687629" description="Immunoglobulin V-set domain-containing protein" evidence="4">
    <location>
        <begin position="20"/>
        <end position="368"/>
    </location>
</feature>
<dbReference type="InterPro" id="IPR013783">
    <property type="entry name" value="Ig-like_fold"/>
</dbReference>
<proteinExistence type="predicted"/>
<dbReference type="Ensembl" id="ENSSRHT00000090966.1">
    <property type="protein sequence ID" value="ENSSRHP00000088570.1"/>
    <property type="gene ID" value="ENSSRHG00000043817.1"/>
</dbReference>
<feature type="domain" description="Immunoglobulin V-set" evidence="5">
    <location>
        <begin position="16"/>
        <end position="119"/>
    </location>
</feature>
<dbReference type="PANTHER" id="PTHR11860">
    <property type="entry name" value="POLYMERIC-IMMUNOGLOBULIN RECEPTOR"/>
    <property type="match status" value="1"/>
</dbReference>
<evidence type="ECO:0000256" key="3">
    <source>
        <dbReference type="ARBA" id="ARBA00023136"/>
    </source>
</evidence>
<dbReference type="Pfam" id="PF07686">
    <property type="entry name" value="V-set"/>
    <property type="match status" value="1"/>
</dbReference>
<evidence type="ECO:0000259" key="5">
    <source>
        <dbReference type="Pfam" id="PF07686"/>
    </source>
</evidence>
<dbReference type="SUPFAM" id="SSF48726">
    <property type="entry name" value="Immunoglobulin"/>
    <property type="match status" value="1"/>
</dbReference>
<dbReference type="GO" id="GO:0005886">
    <property type="term" value="C:plasma membrane"/>
    <property type="evidence" value="ECO:0007669"/>
    <property type="project" value="TreeGrafter"/>
</dbReference>
<feature type="signal peptide" evidence="4">
    <location>
        <begin position="1"/>
        <end position="19"/>
    </location>
</feature>
<evidence type="ECO:0000313" key="7">
    <source>
        <dbReference type="Proteomes" id="UP000472270"/>
    </source>
</evidence>
<keyword evidence="3" id="KW-0472">Membrane</keyword>
<protein>
    <recommendedName>
        <fullName evidence="5">Immunoglobulin V-set domain-containing protein</fullName>
    </recommendedName>
</protein>
<dbReference type="Proteomes" id="UP000472270">
    <property type="component" value="Unassembled WGS sequence"/>
</dbReference>
<evidence type="ECO:0000256" key="2">
    <source>
        <dbReference type="ARBA" id="ARBA00022692"/>
    </source>
</evidence>
<accession>A0A673MK37</accession>
<sequence length="368" mass="41789">LILMLVYFVGVMSSISVRGYSGGGVIITCRYYEGYTDNAKYFCRGQKKITEWCSELIKTDKKNGGKWVDSGRFSLFDDTRAAVFTVTFRDLSEQDSDTYYCAVDISGIIDSYTEVNLNVVTGDLCSTGEQISAVRGYSGGNIIINYKYEMNHENHEKYFCVTGSYQCITLINTDRAAEWKHVGRFSVHDDRSARLLRVFIRELNVDDSGEHKIIVKVSEDYSLFSEFKLDVKKGELLSFVFNFRCSVFLTEQNHKPQLKRGSFLIKVHDCSLCRLKCTVNNFSVSLQVSHTGCDYEEIKDSHKQLPTNPSDSPNAVYATAQLPTNPSDLNYAVVNFHKKADCPDRVNYEDSYKTQAAYTTIIANDQRN</sequence>